<evidence type="ECO:0000256" key="2">
    <source>
        <dbReference type="ARBA" id="ARBA00004776"/>
    </source>
</evidence>
<evidence type="ECO:0000256" key="9">
    <source>
        <dbReference type="ARBA" id="ARBA00023316"/>
    </source>
</evidence>
<protein>
    <recommendedName>
        <fullName evidence="11">Murein endopeptidase K</fullName>
    </recommendedName>
</protein>
<feature type="chain" id="PRO_5003151655" description="Murein endopeptidase K" evidence="12">
    <location>
        <begin position="31"/>
        <end position="184"/>
    </location>
</feature>
<sequence>MSEICTLRRRLLGGAGATLMLAGLPGVAHASLQSPNAPLRALSFYNRHTGERTTAEFWGEGHYLQSGLSQLDTVLRDHRVNEVAPIDRGLYELVYQLAEKLDYHKDIHLISGYRSMKTNEMLAARSGGVAKRSYHTKAMAVDIAMPGVALSDLRKAALSLQGGGVGYYPRSGFVHVDTGPVRRW</sequence>
<evidence type="ECO:0000313" key="14">
    <source>
        <dbReference type="Proteomes" id="UP000006683"/>
    </source>
</evidence>
<dbReference type="CDD" id="cd14844">
    <property type="entry name" value="Zn-DD-carboxypeptidase_like"/>
    <property type="match status" value="1"/>
</dbReference>
<dbReference type="HOGENOM" id="CLU_080400_1_2_6"/>
<accession>E1SNE7</accession>
<evidence type="ECO:0000256" key="5">
    <source>
        <dbReference type="ARBA" id="ARBA00022729"/>
    </source>
</evidence>
<evidence type="ECO:0000256" key="12">
    <source>
        <dbReference type="SAM" id="SignalP"/>
    </source>
</evidence>
<dbReference type="Pfam" id="PF05951">
    <property type="entry name" value="Peptidase_M15_2"/>
    <property type="match status" value="1"/>
</dbReference>
<dbReference type="InterPro" id="IPR009045">
    <property type="entry name" value="Zn_M74/Hedgehog-like"/>
</dbReference>
<dbReference type="STRING" id="550540.Fbal_1427"/>
<name>E1SNE7_FERBD</name>
<dbReference type="InterPro" id="IPR006311">
    <property type="entry name" value="TAT_signal"/>
</dbReference>
<evidence type="ECO:0000313" key="13">
    <source>
        <dbReference type="EMBL" id="ADN75631.1"/>
    </source>
</evidence>
<keyword evidence="3" id="KW-0645">Protease</keyword>
<evidence type="ECO:0000256" key="3">
    <source>
        <dbReference type="ARBA" id="ARBA00022670"/>
    </source>
</evidence>
<dbReference type="GO" id="GO:0006508">
    <property type="term" value="P:proteolysis"/>
    <property type="evidence" value="ECO:0007669"/>
    <property type="project" value="UniProtKB-KW"/>
</dbReference>
<dbReference type="PROSITE" id="PS51318">
    <property type="entry name" value="TAT"/>
    <property type="match status" value="1"/>
</dbReference>
<keyword evidence="14" id="KW-1185">Reference proteome</keyword>
<evidence type="ECO:0000256" key="8">
    <source>
        <dbReference type="ARBA" id="ARBA00023049"/>
    </source>
</evidence>
<dbReference type="PANTHER" id="PTHR37425:SF1">
    <property type="entry name" value="OUTER MEMBRANE PROTEIN"/>
    <property type="match status" value="1"/>
</dbReference>
<organism evidence="13 14">
    <name type="scientific">Ferrimonas balearica (strain DSM 9799 / CCM 4581 / KCTC 23876 / PAT)</name>
    <dbReference type="NCBI Taxonomy" id="550540"/>
    <lineage>
        <taxon>Bacteria</taxon>
        <taxon>Pseudomonadati</taxon>
        <taxon>Pseudomonadota</taxon>
        <taxon>Gammaproteobacteria</taxon>
        <taxon>Alteromonadales</taxon>
        <taxon>Ferrimonadaceae</taxon>
        <taxon>Ferrimonas</taxon>
    </lineage>
</organism>
<dbReference type="KEGG" id="fbl:Fbal_1427"/>
<evidence type="ECO:0000256" key="4">
    <source>
        <dbReference type="ARBA" id="ARBA00022723"/>
    </source>
</evidence>
<dbReference type="GO" id="GO:0046872">
    <property type="term" value="F:metal ion binding"/>
    <property type="evidence" value="ECO:0007669"/>
    <property type="project" value="UniProtKB-KW"/>
</dbReference>
<dbReference type="Proteomes" id="UP000006683">
    <property type="component" value="Chromosome"/>
</dbReference>
<evidence type="ECO:0000256" key="7">
    <source>
        <dbReference type="ARBA" id="ARBA00022833"/>
    </source>
</evidence>
<comment type="pathway">
    <text evidence="2">Cell wall biogenesis; cell wall polysaccharide biosynthesis.</text>
</comment>
<keyword evidence="4" id="KW-0479">Metal-binding</keyword>
<keyword evidence="6" id="KW-0378">Hydrolase</keyword>
<feature type="signal peptide" evidence="12">
    <location>
        <begin position="1"/>
        <end position="30"/>
    </location>
</feature>
<dbReference type="SUPFAM" id="SSF55166">
    <property type="entry name" value="Hedgehog/DD-peptidase"/>
    <property type="match status" value="1"/>
</dbReference>
<evidence type="ECO:0000256" key="6">
    <source>
        <dbReference type="ARBA" id="ARBA00022801"/>
    </source>
</evidence>
<dbReference type="PANTHER" id="PTHR37425">
    <property type="match status" value="1"/>
</dbReference>
<dbReference type="Gene3D" id="3.30.1380.10">
    <property type="match status" value="1"/>
</dbReference>
<dbReference type="eggNOG" id="COG3108">
    <property type="taxonomic scope" value="Bacteria"/>
</dbReference>
<evidence type="ECO:0000256" key="1">
    <source>
        <dbReference type="ARBA" id="ARBA00001947"/>
    </source>
</evidence>
<dbReference type="AlphaFoldDB" id="E1SNE7"/>
<evidence type="ECO:0000256" key="10">
    <source>
        <dbReference type="ARBA" id="ARBA00093448"/>
    </source>
</evidence>
<dbReference type="InterPro" id="IPR010275">
    <property type="entry name" value="MepK"/>
</dbReference>
<keyword evidence="7" id="KW-0862">Zinc</keyword>
<dbReference type="OrthoDB" id="9782994at2"/>
<dbReference type="GO" id="GO:0008237">
    <property type="term" value="F:metallopeptidase activity"/>
    <property type="evidence" value="ECO:0007669"/>
    <property type="project" value="UniProtKB-KW"/>
</dbReference>
<dbReference type="GO" id="GO:0071555">
    <property type="term" value="P:cell wall organization"/>
    <property type="evidence" value="ECO:0007669"/>
    <property type="project" value="UniProtKB-KW"/>
</dbReference>
<dbReference type="RefSeq" id="WP_013344937.1">
    <property type="nucleotide sequence ID" value="NC_014541.1"/>
</dbReference>
<dbReference type="EMBL" id="CP002209">
    <property type="protein sequence ID" value="ADN75631.1"/>
    <property type="molecule type" value="Genomic_DNA"/>
</dbReference>
<keyword evidence="5 12" id="KW-0732">Signal</keyword>
<dbReference type="GeneID" id="67181646"/>
<keyword evidence="9" id="KW-0961">Cell wall biogenesis/degradation</keyword>
<reference evidence="13 14" key="1">
    <citation type="journal article" date="2010" name="Stand. Genomic Sci.">
        <title>Complete genome sequence of Ferrimonas balearica type strain (PAT).</title>
        <authorList>
            <person name="Nolan M."/>
            <person name="Sikorski J."/>
            <person name="Davenport K."/>
            <person name="Lucas S."/>
            <person name="Glavina Del Rio T."/>
            <person name="Tice H."/>
            <person name="Cheng J."/>
            <person name="Goodwin L."/>
            <person name="Pitluck S."/>
            <person name="Liolios K."/>
            <person name="Ivanova N."/>
            <person name="Mavromatis K."/>
            <person name="Ovchinnikova G."/>
            <person name="Pati A."/>
            <person name="Chen A."/>
            <person name="Palaniappan K."/>
            <person name="Land M."/>
            <person name="Hauser L."/>
            <person name="Chang Y."/>
            <person name="Jeffries C."/>
            <person name="Tapia R."/>
            <person name="Brettin T."/>
            <person name="Detter J."/>
            <person name="Han C."/>
            <person name="Yasawong M."/>
            <person name="Rohde M."/>
            <person name="Tindall B."/>
            <person name="Goker M."/>
            <person name="Woyke T."/>
            <person name="Bristow J."/>
            <person name="Eisen J."/>
            <person name="Markowitz V."/>
            <person name="Hugenholtz P."/>
            <person name="Kyrpides N."/>
            <person name="Klenk H."/>
            <person name="Lapidus A."/>
        </authorList>
    </citation>
    <scope>NUCLEOTIDE SEQUENCE [LARGE SCALE GENOMIC DNA]</scope>
    <source>
        <strain evidence="14">DSM 9799 / CCM 4581 / KCTC 23876 / PAT</strain>
    </source>
</reference>
<keyword evidence="8" id="KW-0482">Metalloprotease</keyword>
<evidence type="ECO:0000256" key="11">
    <source>
        <dbReference type="ARBA" id="ARBA00093666"/>
    </source>
</evidence>
<comment type="similarity">
    <text evidence="10">Belongs to the peptidase M15 family.</text>
</comment>
<gene>
    <name evidence="13" type="ordered locus">Fbal_1427</name>
</gene>
<comment type="cofactor">
    <cofactor evidence="1">
        <name>Zn(2+)</name>
        <dbReference type="ChEBI" id="CHEBI:29105"/>
    </cofactor>
</comment>
<proteinExistence type="inferred from homology"/>